<comment type="caution">
    <text evidence="2">The sequence shown here is derived from an EMBL/GenBank/DDBJ whole genome shotgun (WGS) entry which is preliminary data.</text>
</comment>
<dbReference type="Pfam" id="PF01521">
    <property type="entry name" value="Fe-S_biosyn"/>
    <property type="match status" value="1"/>
</dbReference>
<evidence type="ECO:0000313" key="2">
    <source>
        <dbReference type="EMBL" id="KRK97054.1"/>
    </source>
</evidence>
<feature type="domain" description="Core" evidence="1">
    <location>
        <begin position="4"/>
        <end position="112"/>
    </location>
</feature>
<dbReference type="PATRIC" id="fig|1423776.4.peg.1940"/>
<evidence type="ECO:0000259" key="1">
    <source>
        <dbReference type="Pfam" id="PF01521"/>
    </source>
</evidence>
<organism evidence="2 3">
    <name type="scientific">Secundilactobacillus odoratitofui DSM 19909 = JCM 15043</name>
    <dbReference type="NCBI Taxonomy" id="1423776"/>
    <lineage>
        <taxon>Bacteria</taxon>
        <taxon>Bacillati</taxon>
        <taxon>Bacillota</taxon>
        <taxon>Bacilli</taxon>
        <taxon>Lactobacillales</taxon>
        <taxon>Lactobacillaceae</taxon>
        <taxon>Secundilactobacillus</taxon>
    </lineage>
</organism>
<dbReference type="Proteomes" id="UP000051160">
    <property type="component" value="Unassembled WGS sequence"/>
</dbReference>
<dbReference type="RefSeq" id="WP_054700797.1">
    <property type="nucleotide sequence ID" value="NZ_AZEE01000030.1"/>
</dbReference>
<keyword evidence="3" id="KW-1185">Reference proteome</keyword>
<reference evidence="2 3" key="1">
    <citation type="journal article" date="2015" name="Genome Announc.">
        <title>Expanding the biotechnology potential of lactobacilli through comparative genomics of 213 strains and associated genera.</title>
        <authorList>
            <person name="Sun Z."/>
            <person name="Harris H.M."/>
            <person name="McCann A."/>
            <person name="Guo C."/>
            <person name="Argimon S."/>
            <person name="Zhang W."/>
            <person name="Yang X."/>
            <person name="Jeffery I.B."/>
            <person name="Cooney J.C."/>
            <person name="Kagawa T.F."/>
            <person name="Liu W."/>
            <person name="Song Y."/>
            <person name="Salvetti E."/>
            <person name="Wrobel A."/>
            <person name="Rasinkangas P."/>
            <person name="Parkhill J."/>
            <person name="Rea M.C."/>
            <person name="O'Sullivan O."/>
            <person name="Ritari J."/>
            <person name="Douillard F.P."/>
            <person name="Paul Ross R."/>
            <person name="Yang R."/>
            <person name="Briner A.E."/>
            <person name="Felis G.E."/>
            <person name="de Vos W.M."/>
            <person name="Barrangou R."/>
            <person name="Klaenhammer T.R."/>
            <person name="Caufield P.W."/>
            <person name="Cui Y."/>
            <person name="Zhang H."/>
            <person name="O'Toole P.W."/>
        </authorList>
    </citation>
    <scope>NUCLEOTIDE SEQUENCE [LARGE SCALE GENOMIC DNA]</scope>
    <source>
        <strain evidence="2 3">DSM 19909</strain>
    </source>
</reference>
<dbReference type="InterPro" id="IPR035903">
    <property type="entry name" value="HesB-like_dom_sf"/>
</dbReference>
<sequence>MVSSIKLTQAFVDYLKQKNLQDKVFLLIADDGGGKYSLQGGACTIGSVFNLVMLDELDAAYPIPLNNDAGVKLYSSTYNLYFLEEGLVLDVKDYRILLRDNAHQFENDLQIVNGAEILAAFKKGIVAKNVGC</sequence>
<dbReference type="InterPro" id="IPR000361">
    <property type="entry name" value="ATAP_core_dom"/>
</dbReference>
<gene>
    <name evidence="2" type="ORF">FD04_GL001914</name>
</gene>
<dbReference type="AlphaFoldDB" id="A0A0R1LMC2"/>
<evidence type="ECO:0000313" key="3">
    <source>
        <dbReference type="Proteomes" id="UP000051160"/>
    </source>
</evidence>
<name>A0A0R1LMC2_9LACO</name>
<dbReference type="SUPFAM" id="SSF89360">
    <property type="entry name" value="HesB-like domain"/>
    <property type="match status" value="1"/>
</dbReference>
<dbReference type="STRING" id="1423776.FD04_GL001914"/>
<dbReference type="Gene3D" id="2.60.300.12">
    <property type="entry name" value="HesB-like domain"/>
    <property type="match status" value="1"/>
</dbReference>
<proteinExistence type="predicted"/>
<dbReference type="EMBL" id="AZEE01000030">
    <property type="protein sequence ID" value="KRK97054.1"/>
    <property type="molecule type" value="Genomic_DNA"/>
</dbReference>
<dbReference type="OrthoDB" id="2187371at2"/>
<protein>
    <recommendedName>
        <fullName evidence="1">Core domain-containing protein</fullName>
    </recommendedName>
</protein>
<accession>A0A0R1LMC2</accession>